<sequence>MVYRLLNQEQYLRTFLEDPTVPLDNNSAEIAIRSFC</sequence>
<gene>
    <name evidence="2" type="ORF">H0486_11625</name>
</gene>
<reference evidence="2 3" key="1">
    <citation type="submission" date="2020-07" db="EMBL/GenBank/DDBJ databases">
        <title>Characterization and genome sequencing of isolate MD1, a novel member within the family Lachnospiraceae.</title>
        <authorList>
            <person name="Rettenmaier R."/>
            <person name="Di Bello L."/>
            <person name="Zinser C."/>
            <person name="Scheitz K."/>
            <person name="Liebl W."/>
            <person name="Zverlov V."/>
        </authorList>
    </citation>
    <scope>NUCLEOTIDE SEQUENCE [LARGE SCALE GENOMIC DNA]</scope>
    <source>
        <strain evidence="2 3">MD1</strain>
    </source>
</reference>
<dbReference type="AlphaFoldDB" id="A0A839K1M5"/>
<dbReference type="Pfam" id="PF03050">
    <property type="entry name" value="DDE_Tnp_IS66"/>
    <property type="match status" value="1"/>
</dbReference>
<dbReference type="EMBL" id="JACEGA010000001">
    <property type="protein sequence ID" value="MBB2183526.1"/>
    <property type="molecule type" value="Genomic_DNA"/>
</dbReference>
<keyword evidence="3" id="KW-1185">Reference proteome</keyword>
<evidence type="ECO:0000259" key="1">
    <source>
        <dbReference type="Pfam" id="PF03050"/>
    </source>
</evidence>
<accession>A0A839K1M5</accession>
<evidence type="ECO:0000313" key="3">
    <source>
        <dbReference type="Proteomes" id="UP000574276"/>
    </source>
</evidence>
<comment type="caution">
    <text evidence="2">The sequence shown here is derived from an EMBL/GenBank/DDBJ whole genome shotgun (WGS) entry which is preliminary data.</text>
</comment>
<dbReference type="Proteomes" id="UP000574276">
    <property type="component" value="Unassembled WGS sequence"/>
</dbReference>
<name>A0A839K1M5_9FIRM</name>
<protein>
    <submittedName>
        <fullName evidence="2">Transposase</fullName>
    </submittedName>
</protein>
<evidence type="ECO:0000313" key="2">
    <source>
        <dbReference type="EMBL" id="MBB2183526.1"/>
    </source>
</evidence>
<dbReference type="InterPro" id="IPR004291">
    <property type="entry name" value="Transposase_IS66_central"/>
</dbReference>
<organism evidence="2 3">
    <name type="scientific">Variimorphobacter saccharofermentans</name>
    <dbReference type="NCBI Taxonomy" id="2755051"/>
    <lineage>
        <taxon>Bacteria</taxon>
        <taxon>Bacillati</taxon>
        <taxon>Bacillota</taxon>
        <taxon>Clostridia</taxon>
        <taxon>Lachnospirales</taxon>
        <taxon>Lachnospiraceae</taxon>
        <taxon>Variimorphobacter</taxon>
    </lineage>
</organism>
<dbReference type="RefSeq" id="WP_408647601.1">
    <property type="nucleotide sequence ID" value="NZ_JACEGA010000001.1"/>
</dbReference>
<feature type="domain" description="Transposase IS66 central" evidence="1">
    <location>
        <begin position="3"/>
        <end position="35"/>
    </location>
</feature>
<proteinExistence type="predicted"/>